<dbReference type="SUPFAM" id="SSF63829">
    <property type="entry name" value="Calcium-dependent phosphotriesterase"/>
    <property type="match status" value="1"/>
</dbReference>
<dbReference type="CDD" id="cd05819">
    <property type="entry name" value="NHL"/>
    <property type="match status" value="1"/>
</dbReference>
<reference evidence="2 3" key="1">
    <citation type="submission" date="2020-03" db="EMBL/GenBank/DDBJ databases">
        <title>Spirochaetal bacteria isolated from arthropods constitute a novel genus Entomospira genus novum within the order Spirochaetales.</title>
        <authorList>
            <person name="Grana-Miraglia L."/>
            <person name="Sikutova S."/>
            <person name="Fingerle V."/>
            <person name="Sing A."/>
            <person name="Castillo-Ramirez S."/>
            <person name="Margos G."/>
            <person name="Rudolf I."/>
        </authorList>
    </citation>
    <scope>NUCLEOTIDE SEQUENCE [LARGE SCALE GENOMIC DNA]</scope>
    <source>
        <strain evidence="2 3">BR193</strain>
    </source>
</reference>
<evidence type="ECO:0000256" key="1">
    <source>
        <dbReference type="SAM" id="SignalP"/>
    </source>
</evidence>
<evidence type="ECO:0000313" key="2">
    <source>
        <dbReference type="EMBL" id="NIZ40886.1"/>
    </source>
</evidence>
<protein>
    <recommendedName>
        <fullName evidence="4">6-bladed beta-propeller</fullName>
    </recommendedName>
</protein>
<organism evidence="2 3">
    <name type="scientific">Entomospira entomophila</name>
    <dbReference type="NCBI Taxonomy" id="2719988"/>
    <lineage>
        <taxon>Bacteria</taxon>
        <taxon>Pseudomonadati</taxon>
        <taxon>Spirochaetota</taxon>
        <taxon>Spirochaetia</taxon>
        <taxon>Spirochaetales</taxon>
        <taxon>Spirochaetaceae</taxon>
        <taxon>Entomospira</taxon>
    </lineage>
</organism>
<dbReference type="PANTHER" id="PTHR24104:SF25">
    <property type="entry name" value="PROTEIN LIN-41"/>
    <property type="match status" value="1"/>
</dbReference>
<evidence type="ECO:0008006" key="4">
    <source>
        <dbReference type="Google" id="ProtNLM"/>
    </source>
</evidence>
<feature type="signal peptide" evidence="1">
    <location>
        <begin position="1"/>
        <end position="21"/>
    </location>
</feature>
<evidence type="ECO:0000313" key="3">
    <source>
        <dbReference type="Proteomes" id="UP000711995"/>
    </source>
</evidence>
<dbReference type="InterPro" id="IPR036465">
    <property type="entry name" value="vWFA_dom_sf"/>
</dbReference>
<dbReference type="Gene3D" id="2.120.10.30">
    <property type="entry name" value="TolB, C-terminal domain"/>
    <property type="match status" value="1"/>
</dbReference>
<proteinExistence type="predicted"/>
<dbReference type="SUPFAM" id="SSF48452">
    <property type="entry name" value="TPR-like"/>
    <property type="match status" value="1"/>
</dbReference>
<dbReference type="InterPro" id="IPR011042">
    <property type="entry name" value="6-blade_b-propeller_TolB-like"/>
</dbReference>
<comment type="caution">
    <text evidence="2">The sequence shown here is derived from an EMBL/GenBank/DDBJ whole genome shotgun (WGS) entry which is preliminary data.</text>
</comment>
<gene>
    <name evidence="2" type="ORF">HCT14_05135</name>
</gene>
<dbReference type="RefSeq" id="WP_167700473.1">
    <property type="nucleotide sequence ID" value="NZ_CP118174.1"/>
</dbReference>
<feature type="chain" id="PRO_5038088513" description="6-bladed beta-propeller" evidence="1">
    <location>
        <begin position="22"/>
        <end position="701"/>
    </location>
</feature>
<dbReference type="GO" id="GO:0008270">
    <property type="term" value="F:zinc ion binding"/>
    <property type="evidence" value="ECO:0007669"/>
    <property type="project" value="UniProtKB-KW"/>
</dbReference>
<dbReference type="EMBL" id="JAATLJ010000001">
    <property type="protein sequence ID" value="NIZ40886.1"/>
    <property type="molecule type" value="Genomic_DNA"/>
</dbReference>
<dbReference type="Gene3D" id="3.40.50.410">
    <property type="entry name" value="von Willebrand factor, type A domain"/>
    <property type="match status" value="1"/>
</dbReference>
<dbReference type="Gene3D" id="1.25.40.10">
    <property type="entry name" value="Tetratricopeptide repeat domain"/>
    <property type="match status" value="1"/>
</dbReference>
<accession>A0A968GCH0</accession>
<sequence length="701" mass="78399">MKQYTSFLMTLFFLLNSLIFAQGQTDANPFTGDALQDESGSSIKRIDVDSIKAMEQFSWGVRAFHEGLYNKALLDFENAVRLKPQEPLYRLWLGNANFATGLGDLAIRQWQSVVTDDKIGGGWLRSRIDTLLFRTSPYMDNTDQDIWTVRHEIIGRNERTVRFKGPTDISNDPLGTLSYVAGYLSNNIAVFDVNGHLRTRFTGGIMQLDGPWGVLAMNDGNLFVTEFRGRRVTLLNPNGRRLLTFGSGVEDGNLQGPQYMAATEDGYLYVSDWIGGKVVKYDFNGKYIMTLGTPSATFEGLKQPSGIAVTPMEVFVVDTKDRLIHIFDHSGNYLRSIGRGQLQQPENIAMMANHRLLIADGRRVLQYNLDNGSFIETTTLNGNAQRIVSLDIDRNGTIVVADQAQDNVTYLIPRSELYGGFFLNIHQVVSQSFPEIQVIASVQSRSGRPVLGLSDANFLAQENGVAHAPLTVQTLDRRKDGSLTSVILVESSKHMQAHKSLVDTAIHSLVHNFDRDDHFDIVWASEQPIHNRLNNNQEIALQLESIFPNLLQKNWRFDRGLRLAGSHLINKNARLAVFFITSGKDPSNINQFSALDLASYLQNNNIAFYPIYLDQTGHNRIYESIAQETGGQSFYLMRPRGVAEIIDIARSRASGLYAINYTSTTPSNHGKDYVQLSLMAAIQSQSGLTQSGYFPPITVMR</sequence>
<keyword evidence="3" id="KW-1185">Reference proteome</keyword>
<dbReference type="PANTHER" id="PTHR24104">
    <property type="entry name" value="E3 UBIQUITIN-PROTEIN LIGASE NHLRC1-RELATED"/>
    <property type="match status" value="1"/>
</dbReference>
<dbReference type="Proteomes" id="UP000711995">
    <property type="component" value="Unassembled WGS sequence"/>
</dbReference>
<keyword evidence="1" id="KW-0732">Signal</keyword>
<dbReference type="InterPro" id="IPR050952">
    <property type="entry name" value="TRIM-NHL_E3_ligases"/>
</dbReference>
<dbReference type="InterPro" id="IPR011990">
    <property type="entry name" value="TPR-like_helical_dom_sf"/>
</dbReference>
<dbReference type="SUPFAM" id="SSF53300">
    <property type="entry name" value="vWA-like"/>
    <property type="match status" value="1"/>
</dbReference>
<dbReference type="Pfam" id="PF17170">
    <property type="entry name" value="DUF5128"/>
    <property type="match status" value="1"/>
</dbReference>
<name>A0A968GCH0_9SPIO</name>
<dbReference type="AlphaFoldDB" id="A0A968GCH0"/>